<gene>
    <name evidence="1" type="ORF">GAK29_04616</name>
</gene>
<comment type="caution">
    <text evidence="1">The sequence shown here is derived from an EMBL/GenBank/DDBJ whole genome shotgun (WGS) entry which is preliminary data.</text>
</comment>
<evidence type="ECO:0000313" key="1">
    <source>
        <dbReference type="EMBL" id="KAF1015294.1"/>
    </source>
</evidence>
<reference evidence="2" key="1">
    <citation type="journal article" date="2020" name="MBio">
        <title>Horizontal gene transfer to a defensive symbiont with a reduced genome amongst a multipartite beetle microbiome.</title>
        <authorList>
            <person name="Waterworth S.C."/>
            <person name="Florez L.V."/>
            <person name="Rees E.R."/>
            <person name="Hertweck C."/>
            <person name="Kaltenpoth M."/>
            <person name="Kwan J.C."/>
        </authorList>
    </citation>
    <scope>NUCLEOTIDE SEQUENCE [LARGE SCALE GENOMIC DNA]</scope>
</reference>
<proteinExistence type="predicted"/>
<dbReference type="AlphaFoldDB" id="A0A833PB06"/>
<protein>
    <submittedName>
        <fullName evidence="1">Uncharacterized protein</fullName>
    </submittedName>
</protein>
<dbReference type="EMBL" id="WNDP01000222">
    <property type="protein sequence ID" value="KAF1015294.1"/>
    <property type="molecule type" value="Genomic_DNA"/>
</dbReference>
<name>A0A833PB06_ACIBZ</name>
<dbReference type="Proteomes" id="UP000490535">
    <property type="component" value="Unassembled WGS sequence"/>
</dbReference>
<accession>A0A833PB06</accession>
<sequence>MTFLLSIQLKDSIIIAADKRSVEIQVCGDFLFNHDQTNKLHLWKNGVITGTGELTVIQWAISLLDELANNNIDQLANCLTLSRLIRKFEFEHPQINQTKLIYSEYTEYGAQLYAIELNNRDDYFVRKFEENEITIWMYNPDITDIIAKVKNLYDDLKPLNEFDDILDGLNFYFTHISKIFALQSKQDEMMSSDFDIYFQTHKNYYIGTFKNK</sequence>
<evidence type="ECO:0000313" key="2">
    <source>
        <dbReference type="Proteomes" id="UP000490535"/>
    </source>
</evidence>
<organism evidence="1 2">
    <name type="scientific">Acinetobacter bereziniae</name>
    <name type="common">Acinetobacter genomosp. 10</name>
    <dbReference type="NCBI Taxonomy" id="106648"/>
    <lineage>
        <taxon>Bacteria</taxon>
        <taxon>Pseudomonadati</taxon>
        <taxon>Pseudomonadota</taxon>
        <taxon>Gammaproteobacteria</taxon>
        <taxon>Moraxellales</taxon>
        <taxon>Moraxellaceae</taxon>
        <taxon>Acinetobacter</taxon>
    </lineage>
</organism>